<evidence type="ECO:0000313" key="15">
    <source>
        <dbReference type="Proteomes" id="UP000256900"/>
    </source>
</evidence>
<dbReference type="AlphaFoldDB" id="A0A3D9YV18"/>
<reference evidence="14 15" key="1">
    <citation type="submission" date="2018-08" db="EMBL/GenBank/DDBJ databases">
        <title>Genomic Encyclopedia of Type Strains, Phase IV (KMG-IV): sequencing the most valuable type-strain genomes for metagenomic binning, comparative biology and taxonomic classification.</title>
        <authorList>
            <person name="Goeker M."/>
        </authorList>
    </citation>
    <scope>NUCLEOTIDE SEQUENCE [LARGE SCALE GENOMIC DNA]</scope>
    <source>
        <strain evidence="14 15">BW863</strain>
    </source>
</reference>
<keyword evidence="4 12" id="KW-0812">Transmembrane</keyword>
<feature type="transmembrane region" description="Helical" evidence="12">
    <location>
        <begin position="223"/>
        <end position="248"/>
    </location>
</feature>
<feature type="transmembrane region" description="Helical" evidence="12">
    <location>
        <begin position="25"/>
        <end position="47"/>
    </location>
</feature>
<dbReference type="Gene3D" id="1.20.120.350">
    <property type="entry name" value="Voltage-gated potassium channels. Chain C"/>
    <property type="match status" value="1"/>
</dbReference>
<dbReference type="SUPFAM" id="SSF81324">
    <property type="entry name" value="Voltage-gated potassium channels"/>
    <property type="match status" value="1"/>
</dbReference>
<comment type="subcellular location">
    <subcellularLocation>
        <location evidence="1">Membrane</location>
        <topology evidence="1">Multi-pass membrane protein</topology>
    </subcellularLocation>
</comment>
<protein>
    <submittedName>
        <fullName evidence="14">Voltage-gated potassium channel</fullName>
    </submittedName>
</protein>
<dbReference type="PRINTS" id="PR00169">
    <property type="entry name" value="KCHANNEL"/>
</dbReference>
<keyword evidence="2" id="KW-0813">Transport</keyword>
<comment type="caution">
    <text evidence="14">The sequence shown here is derived from an EMBL/GenBank/DDBJ whole genome shotgun (WGS) entry which is preliminary data.</text>
</comment>
<evidence type="ECO:0000256" key="11">
    <source>
        <dbReference type="ARBA" id="ARBA00023303"/>
    </source>
</evidence>
<organism evidence="14 15">
    <name type="scientific">Methylovirgula ligni</name>
    <dbReference type="NCBI Taxonomy" id="569860"/>
    <lineage>
        <taxon>Bacteria</taxon>
        <taxon>Pseudomonadati</taxon>
        <taxon>Pseudomonadota</taxon>
        <taxon>Alphaproteobacteria</taxon>
        <taxon>Hyphomicrobiales</taxon>
        <taxon>Beijerinckiaceae</taxon>
        <taxon>Methylovirgula</taxon>
    </lineage>
</organism>
<dbReference type="Gene3D" id="1.10.287.70">
    <property type="match status" value="1"/>
</dbReference>
<keyword evidence="10 12" id="KW-0472">Membrane</keyword>
<evidence type="ECO:0000256" key="7">
    <source>
        <dbReference type="ARBA" id="ARBA00022958"/>
    </source>
</evidence>
<dbReference type="PANTHER" id="PTHR11537:SF254">
    <property type="entry name" value="POTASSIUM VOLTAGE-GATED CHANNEL PROTEIN SHAB"/>
    <property type="match status" value="1"/>
</dbReference>
<dbReference type="InterPro" id="IPR027359">
    <property type="entry name" value="Volt_channel_dom_sf"/>
</dbReference>
<keyword evidence="8 12" id="KW-1133">Transmembrane helix</keyword>
<dbReference type="PANTHER" id="PTHR11537">
    <property type="entry name" value="VOLTAGE-GATED POTASSIUM CHANNEL"/>
    <property type="match status" value="1"/>
</dbReference>
<feature type="transmembrane region" description="Helical" evidence="12">
    <location>
        <begin position="67"/>
        <end position="84"/>
    </location>
</feature>
<evidence type="ECO:0000256" key="12">
    <source>
        <dbReference type="SAM" id="Phobius"/>
    </source>
</evidence>
<dbReference type="InterPro" id="IPR028325">
    <property type="entry name" value="VG_K_chnl"/>
</dbReference>
<evidence type="ECO:0000256" key="1">
    <source>
        <dbReference type="ARBA" id="ARBA00004141"/>
    </source>
</evidence>
<accession>A0A3D9YV18</accession>
<proteinExistence type="predicted"/>
<evidence type="ECO:0000256" key="5">
    <source>
        <dbReference type="ARBA" id="ARBA00022826"/>
    </source>
</evidence>
<evidence type="ECO:0000256" key="6">
    <source>
        <dbReference type="ARBA" id="ARBA00022882"/>
    </source>
</evidence>
<keyword evidence="9" id="KW-0406">Ion transport</keyword>
<keyword evidence="5" id="KW-0631">Potassium channel</keyword>
<evidence type="ECO:0000256" key="8">
    <source>
        <dbReference type="ARBA" id="ARBA00022989"/>
    </source>
</evidence>
<dbReference type="GO" id="GO:0008076">
    <property type="term" value="C:voltage-gated potassium channel complex"/>
    <property type="evidence" value="ECO:0007669"/>
    <property type="project" value="InterPro"/>
</dbReference>
<evidence type="ECO:0000256" key="4">
    <source>
        <dbReference type="ARBA" id="ARBA00022692"/>
    </source>
</evidence>
<dbReference type="GO" id="GO:0005249">
    <property type="term" value="F:voltage-gated potassium channel activity"/>
    <property type="evidence" value="ECO:0007669"/>
    <property type="project" value="InterPro"/>
</dbReference>
<dbReference type="Pfam" id="PF00520">
    <property type="entry name" value="Ion_trans"/>
    <property type="match status" value="1"/>
</dbReference>
<dbReference type="EMBL" id="QUMO01000003">
    <property type="protein sequence ID" value="REF86344.1"/>
    <property type="molecule type" value="Genomic_DNA"/>
</dbReference>
<evidence type="ECO:0000313" key="14">
    <source>
        <dbReference type="EMBL" id="REF86344.1"/>
    </source>
</evidence>
<feature type="domain" description="Ion transport" evidence="13">
    <location>
        <begin position="28"/>
        <end position="247"/>
    </location>
</feature>
<evidence type="ECO:0000259" key="13">
    <source>
        <dbReference type="Pfam" id="PF00520"/>
    </source>
</evidence>
<keyword evidence="3" id="KW-0633">Potassium transport</keyword>
<keyword evidence="7" id="KW-0630">Potassium</keyword>
<dbReference type="GO" id="GO:0001508">
    <property type="term" value="P:action potential"/>
    <property type="evidence" value="ECO:0007669"/>
    <property type="project" value="TreeGrafter"/>
</dbReference>
<name>A0A3D9YV18_9HYPH</name>
<feature type="transmembrane region" description="Helical" evidence="12">
    <location>
        <begin position="105"/>
        <end position="125"/>
    </location>
</feature>
<keyword evidence="15" id="KW-1185">Reference proteome</keyword>
<dbReference type="Proteomes" id="UP000256900">
    <property type="component" value="Unassembled WGS sequence"/>
</dbReference>
<evidence type="ECO:0000256" key="9">
    <source>
        <dbReference type="ARBA" id="ARBA00023065"/>
    </source>
</evidence>
<evidence type="ECO:0000256" key="10">
    <source>
        <dbReference type="ARBA" id="ARBA00023136"/>
    </source>
</evidence>
<keyword evidence="6" id="KW-0851">Voltage-gated channel</keyword>
<gene>
    <name evidence="14" type="ORF">DES32_2395</name>
</gene>
<evidence type="ECO:0000256" key="3">
    <source>
        <dbReference type="ARBA" id="ARBA00022538"/>
    </source>
</evidence>
<keyword evidence="11 14" id="KW-0407">Ion channel</keyword>
<sequence>MLQRREIPFRARLSGLFDDNAPRTLAVRIFNTALAALIIFNVLAVVLESVGWLNSRYATTFVTIERVATAIFALEYVLRVWTAVDYRSGKFRNPVWGRLHYMRGFFPLIDLVAVLPALLGFFGAVDLRVLRLLRLLRMIKLTRHSHVFSLLWAVLREEARAIAAIIFVLFLTLTISAALMYMIEGDVQPAVFSSIPAAMWWAIETVTTVGYGDMVPMTTLGRILGGIVSIVGIGTLALFSGLITAGYLNQLRLRRAPLHEDDEFICPHCGGALRPRGKGRPAA</sequence>
<feature type="transmembrane region" description="Helical" evidence="12">
    <location>
        <begin position="190"/>
        <end position="211"/>
    </location>
</feature>
<dbReference type="InterPro" id="IPR005821">
    <property type="entry name" value="Ion_trans_dom"/>
</dbReference>
<feature type="transmembrane region" description="Helical" evidence="12">
    <location>
        <begin position="161"/>
        <end position="183"/>
    </location>
</feature>
<evidence type="ECO:0000256" key="2">
    <source>
        <dbReference type="ARBA" id="ARBA00022448"/>
    </source>
</evidence>